<dbReference type="PANTHER" id="PTHR33608:SF6">
    <property type="entry name" value="BLL2464 PROTEIN"/>
    <property type="match status" value="1"/>
</dbReference>
<protein>
    <submittedName>
        <fullName evidence="2">DUF58 domain-containing protein</fullName>
    </submittedName>
</protein>
<proteinExistence type="predicted"/>
<dbReference type="PANTHER" id="PTHR33608">
    <property type="entry name" value="BLL2464 PROTEIN"/>
    <property type="match status" value="1"/>
</dbReference>
<organism evidence="2 3">
    <name type="scientific">Lentisphaera profundi</name>
    <dbReference type="NCBI Taxonomy" id="1658616"/>
    <lineage>
        <taxon>Bacteria</taxon>
        <taxon>Pseudomonadati</taxon>
        <taxon>Lentisphaerota</taxon>
        <taxon>Lentisphaeria</taxon>
        <taxon>Lentisphaerales</taxon>
        <taxon>Lentisphaeraceae</taxon>
        <taxon>Lentisphaera</taxon>
    </lineage>
</organism>
<dbReference type="Pfam" id="PF01882">
    <property type="entry name" value="DUF58"/>
    <property type="match status" value="1"/>
</dbReference>
<dbReference type="RefSeq" id="WP_274149947.1">
    <property type="nucleotide sequence ID" value="NZ_CP117811.1"/>
</dbReference>
<dbReference type="InterPro" id="IPR002881">
    <property type="entry name" value="DUF58"/>
</dbReference>
<gene>
    <name evidence="2" type="ORF">PQO03_09745</name>
</gene>
<evidence type="ECO:0000313" key="3">
    <source>
        <dbReference type="Proteomes" id="UP001214250"/>
    </source>
</evidence>
<feature type="domain" description="DUF58" evidence="1">
    <location>
        <begin position="43"/>
        <end position="237"/>
    </location>
</feature>
<dbReference type="EMBL" id="CP117811">
    <property type="protein sequence ID" value="WDE95996.1"/>
    <property type="molecule type" value="Genomic_DNA"/>
</dbReference>
<dbReference type="Proteomes" id="UP001214250">
    <property type="component" value="Chromosome 1"/>
</dbReference>
<keyword evidence="3" id="KW-1185">Reference proteome</keyword>
<dbReference type="SUPFAM" id="SSF53300">
    <property type="entry name" value="vWA-like"/>
    <property type="match status" value="1"/>
</dbReference>
<evidence type="ECO:0000313" key="2">
    <source>
        <dbReference type="EMBL" id="WDE95996.1"/>
    </source>
</evidence>
<dbReference type="InterPro" id="IPR036465">
    <property type="entry name" value="vWFA_dom_sf"/>
</dbReference>
<sequence>MLNSREIISAVKKLEIKTRKNVDELTGGAYHSVFKGRGMEFCDIREYSPGDDVRTIDWNVTARAGHPYIKQFTEERELTINILVDISGSADFGGDKTRMQNAIEIAMLIAFSAIRNRDRVGLILHSDEEELHLRAKRGKQHILRMARELIVHQRKSKKTNIKKLLDRLMQVQKKKSVVFLISDLMDNNYEKSLRSVGKKHDLIVINILDEFEINIPKRLPPLLMQDAETGLVDFFKPNARIHKAAQQFIERNKKSCIKAGADWILLKNTSNPVAELMKFFERRNLRK</sequence>
<name>A0ABY7VT42_9BACT</name>
<evidence type="ECO:0000259" key="1">
    <source>
        <dbReference type="Pfam" id="PF01882"/>
    </source>
</evidence>
<accession>A0ABY7VT42</accession>
<reference evidence="2 3" key="1">
    <citation type="submission" date="2023-02" db="EMBL/GenBank/DDBJ databases">
        <title>Genome sequence of Lentisphaera profundi SAORIC-696.</title>
        <authorList>
            <person name="Kim e."/>
            <person name="Cho J.-C."/>
            <person name="Choi A."/>
            <person name="Kang I."/>
        </authorList>
    </citation>
    <scope>NUCLEOTIDE SEQUENCE [LARGE SCALE GENOMIC DNA]</scope>
    <source>
        <strain evidence="2 3">SAORIC-696</strain>
    </source>
</reference>
<dbReference type="CDD" id="cd00198">
    <property type="entry name" value="vWFA"/>
    <property type="match status" value="1"/>
</dbReference>
<dbReference type="Gene3D" id="3.40.50.410">
    <property type="entry name" value="von Willebrand factor, type A domain"/>
    <property type="match status" value="1"/>
</dbReference>